<proteinExistence type="predicted"/>
<dbReference type="AlphaFoldDB" id="A0A4R7D9N9"/>
<sequence length="439" mass="48121">MKESCGIDDTSLIHTFRILKNKYYYMKKTLPAFLLSSATLFAVACNNSAATKTSDDRATTDSVYPAVEKNKANTSYKPAFEGQTRIAGVKTTTPFEGKVITNTLKSPWGIAVLPDNRVLITEKEGDLRIVSTDGTVSEAITGIPKVDPQGQGGLLGLTLDPDFSNNRMLYWVFSEPVSGGNHTAVAKGRLADNEKSIEGAKVIYQALPTYDGKLHYGGRIIFDKSGNLLVSTGERSDLETRPQSQDLKSALGKIVRITKEGKPAEGNPFASDANARPEVYSYGHRNVQGLALHPETGDLWETEFGPRGGDELNRVEAGKNYGWPIITYGLEYSGKEIGNPPIQQKEGLEQPVYYWDPVLSPSGLMFYTSDAIPEWKNSLFIGGLSSTHIARLVIKDNKVVGEERLLDREGQRFRDVAQGKNGEIFAITDGGRLYSIAKK</sequence>
<dbReference type="SUPFAM" id="SSF50952">
    <property type="entry name" value="Soluble quinoprotein glucose dehydrogenase"/>
    <property type="match status" value="1"/>
</dbReference>
<dbReference type="Gene3D" id="2.120.10.30">
    <property type="entry name" value="TolB, C-terminal domain"/>
    <property type="match status" value="1"/>
</dbReference>
<dbReference type="Pfam" id="PF07995">
    <property type="entry name" value="GSDH"/>
    <property type="match status" value="1"/>
</dbReference>
<name>A0A4R7D9N9_9SPHI</name>
<dbReference type="EMBL" id="SNZV01000001">
    <property type="protein sequence ID" value="TDS17760.1"/>
    <property type="molecule type" value="Genomic_DNA"/>
</dbReference>
<dbReference type="Proteomes" id="UP000294752">
    <property type="component" value="Unassembled WGS sequence"/>
</dbReference>
<dbReference type="PANTHER" id="PTHR19328:SF75">
    <property type="entry name" value="ALDOSE SUGAR DEHYDROGENASE YLII"/>
    <property type="match status" value="1"/>
</dbReference>
<evidence type="ECO:0000313" key="3">
    <source>
        <dbReference type="Proteomes" id="UP000294752"/>
    </source>
</evidence>
<dbReference type="InterPro" id="IPR012938">
    <property type="entry name" value="Glc/Sorbosone_DH"/>
</dbReference>
<evidence type="ECO:0000259" key="1">
    <source>
        <dbReference type="Pfam" id="PF07995"/>
    </source>
</evidence>
<keyword evidence="3" id="KW-1185">Reference proteome</keyword>
<evidence type="ECO:0000313" key="2">
    <source>
        <dbReference type="EMBL" id="TDS17760.1"/>
    </source>
</evidence>
<protein>
    <submittedName>
        <fullName evidence="2">Glucose/arabinose dehydrogenase</fullName>
    </submittedName>
</protein>
<dbReference type="PANTHER" id="PTHR19328">
    <property type="entry name" value="HEDGEHOG-INTERACTING PROTEIN"/>
    <property type="match status" value="1"/>
</dbReference>
<organism evidence="2 3">
    <name type="scientific">Sphingobacterium paludis</name>
    <dbReference type="NCBI Taxonomy" id="1476465"/>
    <lineage>
        <taxon>Bacteria</taxon>
        <taxon>Pseudomonadati</taxon>
        <taxon>Bacteroidota</taxon>
        <taxon>Sphingobacteriia</taxon>
        <taxon>Sphingobacteriales</taxon>
        <taxon>Sphingobacteriaceae</taxon>
        <taxon>Sphingobacterium</taxon>
    </lineage>
</organism>
<comment type="caution">
    <text evidence="2">The sequence shown here is derived from an EMBL/GenBank/DDBJ whole genome shotgun (WGS) entry which is preliminary data.</text>
</comment>
<dbReference type="InterPro" id="IPR011041">
    <property type="entry name" value="Quinoprot_gluc/sorb_DH_b-prop"/>
</dbReference>
<feature type="domain" description="Glucose/Sorbosone dehydrogenase" evidence="1">
    <location>
        <begin position="104"/>
        <end position="433"/>
    </location>
</feature>
<gene>
    <name evidence="2" type="ORF">B0I21_101633</name>
</gene>
<accession>A0A4R7D9N9</accession>
<dbReference type="InterPro" id="IPR011042">
    <property type="entry name" value="6-blade_b-propeller_TolB-like"/>
</dbReference>
<reference evidence="2 3" key="1">
    <citation type="submission" date="2019-03" db="EMBL/GenBank/DDBJ databases">
        <title>Genomic Encyclopedia of Type Strains, Phase III (KMG-III): the genomes of soil and plant-associated and newly described type strains.</title>
        <authorList>
            <person name="Whitman W."/>
        </authorList>
    </citation>
    <scope>NUCLEOTIDE SEQUENCE [LARGE SCALE GENOMIC DNA]</scope>
    <source>
        <strain evidence="2 3">CGMCC 1.12801</strain>
    </source>
</reference>